<protein>
    <submittedName>
        <fullName evidence="1">Uncharacterized protein</fullName>
    </submittedName>
</protein>
<sequence>MFYSLPVNTLRFIYDAVHSNLNCFSRDFCFKVEVTVVNVSTRRQNGIESLDDFFFVSRDPEGWGYCWSYRAALRQWWDVSHILCNKISSYWNT</sequence>
<feature type="non-terminal residue" evidence="1">
    <location>
        <position position="1"/>
    </location>
</feature>
<gene>
    <name evidence="1" type="ORF">SDJN03_04558</name>
</gene>
<name>A0AAV6NXN1_9ROSI</name>
<proteinExistence type="predicted"/>
<comment type="caution">
    <text evidence="1">The sequence shown here is derived from an EMBL/GenBank/DDBJ whole genome shotgun (WGS) entry which is preliminary data.</text>
</comment>
<accession>A0AAV6NXN1</accession>
<evidence type="ECO:0000313" key="1">
    <source>
        <dbReference type="EMBL" id="KAG6603949.1"/>
    </source>
</evidence>
<evidence type="ECO:0000313" key="2">
    <source>
        <dbReference type="Proteomes" id="UP000685013"/>
    </source>
</evidence>
<reference evidence="1 2" key="1">
    <citation type="journal article" date="2021" name="Hortic Res">
        <title>The domestication of Cucurbita argyrosperma as revealed by the genome of its wild relative.</title>
        <authorList>
            <person name="Barrera-Redondo J."/>
            <person name="Sanchez-de la Vega G."/>
            <person name="Aguirre-Liguori J.A."/>
            <person name="Castellanos-Morales G."/>
            <person name="Gutierrez-Guerrero Y.T."/>
            <person name="Aguirre-Dugua X."/>
            <person name="Aguirre-Planter E."/>
            <person name="Tenaillon M.I."/>
            <person name="Lira-Saade R."/>
            <person name="Eguiarte L.E."/>
        </authorList>
    </citation>
    <scope>NUCLEOTIDE SEQUENCE [LARGE SCALE GENOMIC DNA]</scope>
    <source>
        <strain evidence="1">JBR-2021</strain>
    </source>
</reference>
<keyword evidence="2" id="KW-1185">Reference proteome</keyword>
<dbReference type="AlphaFoldDB" id="A0AAV6NXN1"/>
<dbReference type="EMBL" id="JAGKQH010000003">
    <property type="protein sequence ID" value="KAG6603949.1"/>
    <property type="molecule type" value="Genomic_DNA"/>
</dbReference>
<organism evidence="1 2">
    <name type="scientific">Cucurbita argyrosperma subsp. sororia</name>
    <dbReference type="NCBI Taxonomy" id="37648"/>
    <lineage>
        <taxon>Eukaryota</taxon>
        <taxon>Viridiplantae</taxon>
        <taxon>Streptophyta</taxon>
        <taxon>Embryophyta</taxon>
        <taxon>Tracheophyta</taxon>
        <taxon>Spermatophyta</taxon>
        <taxon>Magnoliopsida</taxon>
        <taxon>eudicotyledons</taxon>
        <taxon>Gunneridae</taxon>
        <taxon>Pentapetalae</taxon>
        <taxon>rosids</taxon>
        <taxon>fabids</taxon>
        <taxon>Cucurbitales</taxon>
        <taxon>Cucurbitaceae</taxon>
        <taxon>Cucurbiteae</taxon>
        <taxon>Cucurbita</taxon>
    </lineage>
</organism>
<dbReference type="Proteomes" id="UP000685013">
    <property type="component" value="Chromosome 3"/>
</dbReference>